<organism evidence="1 2">
    <name type="scientific">Glaesserella parasuis</name>
    <name type="common">Haemophilus parasuis</name>
    <dbReference type="NCBI Taxonomy" id="738"/>
    <lineage>
        <taxon>Bacteria</taxon>
        <taxon>Pseudomonadati</taxon>
        <taxon>Pseudomonadota</taxon>
        <taxon>Gammaproteobacteria</taxon>
        <taxon>Pasteurellales</taxon>
        <taxon>Pasteurellaceae</taxon>
        <taxon>Glaesserella</taxon>
    </lineage>
</organism>
<dbReference type="GO" id="GO:0016787">
    <property type="term" value="F:hydrolase activity"/>
    <property type="evidence" value="ECO:0007669"/>
    <property type="project" value="UniProtKB-KW"/>
</dbReference>
<dbReference type="RefSeq" id="WP_021111193.1">
    <property type="nucleotide sequence ID" value="NZ_CP054198.1"/>
</dbReference>
<dbReference type="EMBL" id="JAODIR010000008">
    <property type="protein sequence ID" value="MDD2167567.1"/>
    <property type="molecule type" value="Genomic_DNA"/>
</dbReference>
<reference evidence="1" key="1">
    <citation type="submission" date="2022-09" db="EMBL/GenBank/DDBJ databases">
        <title>Molecular characterization of Glaesserella parasuis strains circulating in commercial swine farms using whole-genome sequencing.</title>
        <authorList>
            <person name="Mugabi R."/>
            <person name="Clavijo M."/>
            <person name="Li G."/>
        </authorList>
    </citation>
    <scope>NUCLEOTIDE SEQUENCE</scope>
    <source>
        <strain evidence="1">0435-53</strain>
    </source>
</reference>
<dbReference type="Pfam" id="PF12710">
    <property type="entry name" value="HAD"/>
    <property type="match status" value="1"/>
</dbReference>
<dbReference type="Proteomes" id="UP001148834">
    <property type="component" value="Unassembled WGS sequence"/>
</dbReference>
<name>A0A6M8SW74_GLAPU</name>
<evidence type="ECO:0000313" key="1">
    <source>
        <dbReference type="EMBL" id="MDD2167567.1"/>
    </source>
</evidence>
<accession>A0A6M8SW74</accession>
<protein>
    <submittedName>
        <fullName evidence="1">Haloacid dehalogenase-like hydrolase</fullName>
    </submittedName>
</protein>
<dbReference type="InterPro" id="IPR036412">
    <property type="entry name" value="HAD-like_sf"/>
</dbReference>
<dbReference type="AlphaFoldDB" id="A0A6M8SW74"/>
<comment type="caution">
    <text evidence="1">The sequence shown here is derived from an EMBL/GenBank/DDBJ whole genome shotgun (WGS) entry which is preliminary data.</text>
</comment>
<dbReference type="Gene3D" id="1.20.1440.100">
    <property type="entry name" value="SG protein - dephosphorylation function"/>
    <property type="match status" value="1"/>
</dbReference>
<keyword evidence="1" id="KW-0378">Hydrolase</keyword>
<gene>
    <name evidence="1" type="ORF">N5925_02875</name>
</gene>
<dbReference type="Gene3D" id="3.40.50.1000">
    <property type="entry name" value="HAD superfamily/HAD-like"/>
    <property type="match status" value="1"/>
</dbReference>
<evidence type="ECO:0000313" key="2">
    <source>
        <dbReference type="Proteomes" id="UP001148834"/>
    </source>
</evidence>
<proteinExistence type="predicted"/>
<sequence length="203" mass="23679">MKHIFFDLDGTLHKEDIEFAFMRFLLRKRILNLLIFLPIYPLALVIYAFFPTARWSLNILNFLITFGCSTSQMEKYLVDFKDYFSLTPLPQVQQALKQHLTQQDQIWIISGSPVELISHFYADLLQQPNVHLIGSSLVHQYGAILLKERCLAENKVKMLDERVQPAIQFDVGYSDSMTDLPMFRRCKKAMLITQEGKIVPFNM</sequence>
<dbReference type="SUPFAM" id="SSF56784">
    <property type="entry name" value="HAD-like"/>
    <property type="match status" value="1"/>
</dbReference>
<dbReference type="InterPro" id="IPR023214">
    <property type="entry name" value="HAD_sf"/>
</dbReference>